<dbReference type="EMBL" id="BGPR01064308">
    <property type="protein sequence ID" value="GBO39301.1"/>
    <property type="molecule type" value="Genomic_DNA"/>
</dbReference>
<gene>
    <name evidence="2" type="ORF">AVEN_17642_1</name>
    <name evidence="4" type="ORF">AVEN_207316_1</name>
    <name evidence="5" type="ORF">AVEN_213372_1</name>
    <name evidence="3" type="ORF">AVEN_47472_1</name>
</gene>
<dbReference type="Proteomes" id="UP000499080">
    <property type="component" value="Unassembled WGS sequence"/>
</dbReference>
<dbReference type="EMBL" id="BGPR01064314">
    <property type="protein sequence ID" value="GBO39307.1"/>
    <property type="molecule type" value="Genomic_DNA"/>
</dbReference>
<accession>A0A4Y2WRH1</accession>
<keyword evidence="6" id="KW-1185">Reference proteome</keyword>
<feature type="region of interest" description="Disordered" evidence="1">
    <location>
        <begin position="12"/>
        <end position="47"/>
    </location>
</feature>
<feature type="compositionally biased region" description="Polar residues" evidence="1">
    <location>
        <begin position="12"/>
        <end position="42"/>
    </location>
</feature>
<name>A0A4Y2WRH1_ARAVE</name>
<organism evidence="5 6">
    <name type="scientific">Araneus ventricosus</name>
    <name type="common">Orbweaver spider</name>
    <name type="synonym">Epeira ventricosa</name>
    <dbReference type="NCBI Taxonomy" id="182803"/>
    <lineage>
        <taxon>Eukaryota</taxon>
        <taxon>Metazoa</taxon>
        <taxon>Ecdysozoa</taxon>
        <taxon>Arthropoda</taxon>
        <taxon>Chelicerata</taxon>
        <taxon>Arachnida</taxon>
        <taxon>Araneae</taxon>
        <taxon>Araneomorphae</taxon>
        <taxon>Entelegynae</taxon>
        <taxon>Araneoidea</taxon>
        <taxon>Araneidae</taxon>
        <taxon>Araneus</taxon>
    </lineage>
</organism>
<comment type="caution">
    <text evidence="5">The sequence shown here is derived from an EMBL/GenBank/DDBJ whole genome shotgun (WGS) entry which is preliminary data.</text>
</comment>
<evidence type="ECO:0000256" key="1">
    <source>
        <dbReference type="SAM" id="MobiDB-lite"/>
    </source>
</evidence>
<evidence type="ECO:0000313" key="5">
    <source>
        <dbReference type="EMBL" id="GBO39308.1"/>
    </source>
</evidence>
<evidence type="ECO:0000313" key="4">
    <source>
        <dbReference type="EMBL" id="GBO39307.1"/>
    </source>
</evidence>
<proteinExistence type="predicted"/>
<dbReference type="EMBL" id="BGPR01064310">
    <property type="protein sequence ID" value="GBO39303.1"/>
    <property type="molecule type" value="Genomic_DNA"/>
</dbReference>
<feature type="region of interest" description="Disordered" evidence="1">
    <location>
        <begin position="81"/>
        <end position="100"/>
    </location>
</feature>
<sequence length="144" mass="16118">MNAPSTLWRLANNNPRRNITSSPSSTFTYETRKTQGQHSSVGMQRDGPNQRWLKEFNWQELHLGKSGIFFPIRKWQEIPHNAQKRGISNNDAPNAPAQASLLEPGVPRSALARLATGGAPEGICRCLRVFGQRRDKTGIKTPDQ</sequence>
<reference evidence="5 6" key="1">
    <citation type="journal article" date="2019" name="Sci. Rep.">
        <title>Orb-weaving spider Araneus ventricosus genome elucidates the spidroin gene catalogue.</title>
        <authorList>
            <person name="Kono N."/>
            <person name="Nakamura H."/>
            <person name="Ohtoshi R."/>
            <person name="Moran D.A.P."/>
            <person name="Shinohara A."/>
            <person name="Yoshida Y."/>
            <person name="Fujiwara M."/>
            <person name="Mori M."/>
            <person name="Tomita M."/>
            <person name="Arakawa K."/>
        </authorList>
    </citation>
    <scope>NUCLEOTIDE SEQUENCE [LARGE SCALE GENOMIC DNA]</scope>
</reference>
<dbReference type="EMBL" id="BGPR01064315">
    <property type="protein sequence ID" value="GBO39308.1"/>
    <property type="molecule type" value="Genomic_DNA"/>
</dbReference>
<evidence type="ECO:0000313" key="3">
    <source>
        <dbReference type="EMBL" id="GBO39303.1"/>
    </source>
</evidence>
<evidence type="ECO:0000313" key="2">
    <source>
        <dbReference type="EMBL" id="GBO39301.1"/>
    </source>
</evidence>
<dbReference type="AlphaFoldDB" id="A0A4Y2WRH1"/>
<evidence type="ECO:0000313" key="6">
    <source>
        <dbReference type="Proteomes" id="UP000499080"/>
    </source>
</evidence>
<protein>
    <submittedName>
        <fullName evidence="5">Uncharacterized protein</fullName>
    </submittedName>
</protein>